<dbReference type="STRING" id="335543.Sfum_1336"/>
<gene>
    <name evidence="3" type="ordered locus">Sfum_1336</name>
</gene>
<keyword evidence="1" id="KW-0732">Signal</keyword>
<accession>A0LHX5</accession>
<dbReference type="Pfam" id="PF00497">
    <property type="entry name" value="SBP_bac_3"/>
    <property type="match status" value="1"/>
</dbReference>
<dbReference type="SUPFAM" id="SSF53850">
    <property type="entry name" value="Periplasmic binding protein-like II"/>
    <property type="match status" value="1"/>
</dbReference>
<evidence type="ECO:0000256" key="1">
    <source>
        <dbReference type="ARBA" id="ARBA00022729"/>
    </source>
</evidence>
<dbReference type="Proteomes" id="UP000001784">
    <property type="component" value="Chromosome"/>
</dbReference>
<dbReference type="InterPro" id="IPR001638">
    <property type="entry name" value="Solute-binding_3/MltF_N"/>
</dbReference>
<evidence type="ECO:0000259" key="2">
    <source>
        <dbReference type="SMART" id="SM00062"/>
    </source>
</evidence>
<reference evidence="3 4" key="1">
    <citation type="submission" date="2006-10" db="EMBL/GenBank/DDBJ databases">
        <title>Complete sequence of Syntrophobacter fumaroxidans MPOB.</title>
        <authorList>
            <consortium name="US DOE Joint Genome Institute"/>
            <person name="Copeland A."/>
            <person name="Lucas S."/>
            <person name="Lapidus A."/>
            <person name="Barry K."/>
            <person name="Detter J.C."/>
            <person name="Glavina del Rio T."/>
            <person name="Hammon N."/>
            <person name="Israni S."/>
            <person name="Pitluck S."/>
            <person name="Goltsman E.G."/>
            <person name="Martinez M."/>
            <person name="Schmutz J."/>
            <person name="Larimer F."/>
            <person name="Land M."/>
            <person name="Hauser L."/>
            <person name="Kyrpides N."/>
            <person name="Kim E."/>
            <person name="Boone D.R."/>
            <person name="Brockman F."/>
            <person name="Culley D."/>
            <person name="Ferry J."/>
            <person name="Gunsalus R."/>
            <person name="McInerney M.J."/>
            <person name="Morrison M."/>
            <person name="Plugge C."/>
            <person name="Rohlin L."/>
            <person name="Scholten J."/>
            <person name="Sieber J."/>
            <person name="Stams A.J.M."/>
            <person name="Worm P."/>
            <person name="Henstra A.M."/>
            <person name="Richardson P."/>
        </authorList>
    </citation>
    <scope>NUCLEOTIDE SEQUENCE [LARGE SCALE GENOMIC DNA]</scope>
    <source>
        <strain evidence="4">DSM 10017 / MPOB</strain>
    </source>
</reference>
<proteinExistence type="predicted"/>
<dbReference type="InParanoid" id="A0LHX5"/>
<evidence type="ECO:0000313" key="4">
    <source>
        <dbReference type="Proteomes" id="UP000001784"/>
    </source>
</evidence>
<dbReference type="AlphaFoldDB" id="A0LHX5"/>
<evidence type="ECO:0000313" key="3">
    <source>
        <dbReference type="EMBL" id="ABK17027.1"/>
    </source>
</evidence>
<dbReference type="EMBL" id="CP000478">
    <property type="protein sequence ID" value="ABK17027.1"/>
    <property type="molecule type" value="Genomic_DNA"/>
</dbReference>
<keyword evidence="4" id="KW-1185">Reference proteome</keyword>
<dbReference type="HOGENOM" id="CLU_068019_0_0_7"/>
<feature type="domain" description="Solute-binding protein family 3/N-terminal" evidence="2">
    <location>
        <begin position="82"/>
        <end position="319"/>
    </location>
</feature>
<name>A0LHX5_SYNFM</name>
<sequence length="330" mass="36569">MDGGMKGKESGGFSRRHFSGPAVLQNLIGVGTLTLLSLWVHRQMTILLVMSLFWLTSPACCADLKEVKAKGVLRHLGIRYANFVTGSGDGLDVEMVRLFAKSLSVRYEFVETTWDDVFSDLSGRKVRPSGHGFEVVGNALIKGDIAASGLTILPWRTKLVNFSTPTLPNQVWLVARADAGLKPIVPSGSVEQDVEAVRSQLRGVRVLGIFDTCLDPRYYTLDRAQADVRKFDGSVNELVPAVIEGRAECALQDVPDALASMDKWPGKIKVIGPVSSMQRMGYAFSRTSPELREAFDKFFEQCKKDGTYIGIVRKYYPAIPKYYPEFFSQE</sequence>
<organism evidence="3 4">
    <name type="scientific">Syntrophobacter fumaroxidans (strain DSM 10017 / MPOB)</name>
    <dbReference type="NCBI Taxonomy" id="335543"/>
    <lineage>
        <taxon>Bacteria</taxon>
        <taxon>Pseudomonadati</taxon>
        <taxon>Thermodesulfobacteriota</taxon>
        <taxon>Syntrophobacteria</taxon>
        <taxon>Syntrophobacterales</taxon>
        <taxon>Syntrophobacteraceae</taxon>
        <taxon>Syntrophobacter</taxon>
    </lineage>
</organism>
<dbReference type="PANTHER" id="PTHR35936:SF17">
    <property type="entry name" value="ARGININE-BINDING EXTRACELLULAR PROTEIN ARTP"/>
    <property type="match status" value="1"/>
</dbReference>
<dbReference type="SMART" id="SM00062">
    <property type="entry name" value="PBPb"/>
    <property type="match status" value="1"/>
</dbReference>
<dbReference type="eggNOG" id="COG0834">
    <property type="taxonomic scope" value="Bacteria"/>
</dbReference>
<dbReference type="KEGG" id="sfu:Sfum_1336"/>
<dbReference type="Gene3D" id="3.40.190.10">
    <property type="entry name" value="Periplasmic binding protein-like II"/>
    <property type="match status" value="2"/>
</dbReference>
<protein>
    <submittedName>
        <fullName evidence="3">Extracellular solute-binding protein, family 3</fullName>
    </submittedName>
</protein>
<dbReference type="PANTHER" id="PTHR35936">
    <property type="entry name" value="MEMBRANE-BOUND LYTIC MUREIN TRANSGLYCOSYLASE F"/>
    <property type="match status" value="1"/>
</dbReference>